<organism evidence="2 3">
    <name type="scientific">Alternaria panax</name>
    <dbReference type="NCBI Taxonomy" id="48097"/>
    <lineage>
        <taxon>Eukaryota</taxon>
        <taxon>Fungi</taxon>
        <taxon>Dikarya</taxon>
        <taxon>Ascomycota</taxon>
        <taxon>Pezizomycotina</taxon>
        <taxon>Dothideomycetes</taxon>
        <taxon>Pleosporomycetidae</taxon>
        <taxon>Pleosporales</taxon>
        <taxon>Pleosporineae</taxon>
        <taxon>Pleosporaceae</taxon>
        <taxon>Alternaria</taxon>
        <taxon>Alternaria sect. Panax</taxon>
    </lineage>
</organism>
<evidence type="ECO:0000313" key="2">
    <source>
        <dbReference type="EMBL" id="KAG9187497.1"/>
    </source>
</evidence>
<feature type="transmembrane region" description="Helical" evidence="1">
    <location>
        <begin position="20"/>
        <end position="44"/>
    </location>
</feature>
<keyword evidence="1" id="KW-1133">Transmembrane helix</keyword>
<protein>
    <submittedName>
        <fullName evidence="2">Uncharacterized protein</fullName>
    </submittedName>
</protein>
<evidence type="ECO:0000313" key="3">
    <source>
        <dbReference type="Proteomes" id="UP001199106"/>
    </source>
</evidence>
<feature type="transmembrane region" description="Helical" evidence="1">
    <location>
        <begin position="192"/>
        <end position="214"/>
    </location>
</feature>
<dbReference type="EMBL" id="JAANER010000007">
    <property type="protein sequence ID" value="KAG9187497.1"/>
    <property type="molecule type" value="Genomic_DNA"/>
</dbReference>
<evidence type="ECO:0000256" key="1">
    <source>
        <dbReference type="SAM" id="Phobius"/>
    </source>
</evidence>
<keyword evidence="3" id="KW-1185">Reference proteome</keyword>
<keyword evidence="1" id="KW-0812">Transmembrane</keyword>
<feature type="transmembrane region" description="Helical" evidence="1">
    <location>
        <begin position="143"/>
        <end position="160"/>
    </location>
</feature>
<feature type="transmembrane region" description="Helical" evidence="1">
    <location>
        <begin position="75"/>
        <end position="100"/>
    </location>
</feature>
<comment type="caution">
    <text evidence="2">The sequence shown here is derived from an EMBL/GenBank/DDBJ whole genome shotgun (WGS) entry which is preliminary data.</text>
</comment>
<sequence>MQIPGYEALVHYATPPNSYIGTTIFISYIAAALYASITIIYSLYARYTTIFHAASPSKDGRLNAAKAARARHVKIYAFLASISFATVSYHMLMFLITHYLEWSGDKSRSFSNVSAETLKGWMLESTLFQDFAQDLVKDAPNAVWTQAAILATWFWNIYMGQKGMRSSSHKEQYANVRSARARRYDTSTMRTYILLGQILPISFTVSLFLIQLHLSSPDIVPMPATSDTTKPDSRPRRHKPIATLQIPNILLNAALLALPALRSNSLFSILIFVTRAVLLLPYSSTMSLRDADVVKCITVSGGFVVANAAVMRKDLTLGGVLGSLEDGGYAVKALGWDAVLGLVVYLVLGWGGGV</sequence>
<accession>A0AAD4I6P4</accession>
<dbReference type="AlphaFoldDB" id="A0AAD4I6P4"/>
<feature type="transmembrane region" description="Helical" evidence="1">
    <location>
        <begin position="265"/>
        <end position="281"/>
    </location>
</feature>
<keyword evidence="1" id="KW-0472">Membrane</keyword>
<dbReference type="Proteomes" id="UP001199106">
    <property type="component" value="Unassembled WGS sequence"/>
</dbReference>
<feature type="transmembrane region" description="Helical" evidence="1">
    <location>
        <begin position="293"/>
        <end position="310"/>
    </location>
</feature>
<proteinExistence type="predicted"/>
<reference evidence="2" key="1">
    <citation type="submission" date="2021-07" db="EMBL/GenBank/DDBJ databases">
        <title>Genome Resource of American Ginseng Black Spot Pathogen Alternaria panax.</title>
        <authorList>
            <person name="Qiu C."/>
            <person name="Wang W."/>
            <person name="Liu Z."/>
        </authorList>
    </citation>
    <scope>NUCLEOTIDE SEQUENCE</scope>
    <source>
        <strain evidence="2">BNCC115425</strain>
    </source>
</reference>
<gene>
    <name evidence="2" type="ORF">G6011_05368</name>
</gene>
<name>A0AAD4I6P4_9PLEO</name>
<feature type="transmembrane region" description="Helical" evidence="1">
    <location>
        <begin position="330"/>
        <end position="348"/>
    </location>
</feature>